<comment type="caution">
    <text evidence="2">The sequence shown here is derived from an EMBL/GenBank/DDBJ whole genome shotgun (WGS) entry which is preliminary data.</text>
</comment>
<evidence type="ECO:0000256" key="1">
    <source>
        <dbReference type="SAM" id="MobiDB-lite"/>
    </source>
</evidence>
<organism evidence="2">
    <name type="scientific">marine sediment metagenome</name>
    <dbReference type="NCBI Taxonomy" id="412755"/>
    <lineage>
        <taxon>unclassified sequences</taxon>
        <taxon>metagenomes</taxon>
        <taxon>ecological metagenomes</taxon>
    </lineage>
</organism>
<gene>
    <name evidence="2" type="ORF">LCGC14_2876060</name>
</gene>
<feature type="region of interest" description="Disordered" evidence="1">
    <location>
        <begin position="45"/>
        <end position="64"/>
    </location>
</feature>
<accession>A0A0F8Y1F9</accession>
<proteinExistence type="predicted"/>
<dbReference type="AlphaFoldDB" id="A0A0F8Y1F9"/>
<protein>
    <submittedName>
        <fullName evidence="2">Uncharacterized protein</fullName>
    </submittedName>
</protein>
<evidence type="ECO:0000313" key="2">
    <source>
        <dbReference type="EMBL" id="KKK75207.1"/>
    </source>
</evidence>
<dbReference type="EMBL" id="LAZR01055970">
    <property type="protein sequence ID" value="KKK75207.1"/>
    <property type="molecule type" value="Genomic_DNA"/>
</dbReference>
<name>A0A0F8Y1F9_9ZZZZ</name>
<reference evidence="2" key="1">
    <citation type="journal article" date="2015" name="Nature">
        <title>Complex archaea that bridge the gap between prokaryotes and eukaryotes.</title>
        <authorList>
            <person name="Spang A."/>
            <person name="Saw J.H."/>
            <person name="Jorgensen S.L."/>
            <person name="Zaremba-Niedzwiedzka K."/>
            <person name="Martijn J."/>
            <person name="Lind A.E."/>
            <person name="van Eijk R."/>
            <person name="Schleper C."/>
            <person name="Guy L."/>
            <person name="Ettema T.J."/>
        </authorList>
    </citation>
    <scope>NUCLEOTIDE SEQUENCE</scope>
</reference>
<sequence>MEITKELLEKRLEVLTVQKAQFVANVNACEGGIITVRGLLSDLDREDVEDNGERAEGESAPQED</sequence>